<comment type="pathway">
    <text evidence="2">Pyrimidine metabolism; UMP biosynthesis via de novo pathway.</text>
</comment>
<feature type="domain" description="Dihydroorotate dehydrogenase catalytic" evidence="7">
    <location>
        <begin position="5"/>
        <end position="287"/>
    </location>
</feature>
<dbReference type="STRING" id="1640674.SAMN05216323_100631"/>
<dbReference type="GO" id="GO:0044205">
    <property type="term" value="P:'de novo' UMP biosynthetic process"/>
    <property type="evidence" value="ECO:0007669"/>
    <property type="project" value="UniProtKB-UniPathway"/>
</dbReference>
<comment type="cofactor">
    <cofactor evidence="1">
        <name>FMN</name>
        <dbReference type="ChEBI" id="CHEBI:58210"/>
    </cofactor>
</comment>
<reference evidence="8 9" key="1">
    <citation type="submission" date="2016-09" db="EMBL/GenBank/DDBJ databases">
        <authorList>
            <person name="Capua I."/>
            <person name="De Benedictis P."/>
            <person name="Joannis T."/>
            <person name="Lombin L.H."/>
            <person name="Cattoli G."/>
        </authorList>
    </citation>
    <scope>NUCLEOTIDE SEQUENCE [LARGE SCALE GENOMIC DNA]</scope>
    <source>
        <strain evidence="8 9">A7P-90m</strain>
    </source>
</reference>
<gene>
    <name evidence="8" type="ORF">SAMN05216323_100631</name>
</gene>
<dbReference type="PANTHER" id="PTHR48109:SF3">
    <property type="entry name" value="SLL0744 PROTEIN"/>
    <property type="match status" value="1"/>
</dbReference>
<keyword evidence="9" id="KW-1185">Reference proteome</keyword>
<evidence type="ECO:0000256" key="6">
    <source>
        <dbReference type="ARBA" id="ARBA00023002"/>
    </source>
</evidence>
<dbReference type="InterPro" id="IPR005720">
    <property type="entry name" value="Dihydroorotate_DH_cat"/>
</dbReference>
<keyword evidence="6" id="KW-0560">Oxidoreductase</keyword>
<evidence type="ECO:0000313" key="8">
    <source>
        <dbReference type="EMBL" id="SDB88413.1"/>
    </source>
</evidence>
<organism evidence="8 9">
    <name type="scientific">Williamwhitmania taraxaci</name>
    <dbReference type="NCBI Taxonomy" id="1640674"/>
    <lineage>
        <taxon>Bacteria</taxon>
        <taxon>Pseudomonadati</taxon>
        <taxon>Bacteroidota</taxon>
        <taxon>Bacteroidia</taxon>
        <taxon>Bacteroidales</taxon>
        <taxon>Williamwhitmaniaceae</taxon>
        <taxon>Williamwhitmania</taxon>
    </lineage>
</organism>
<protein>
    <submittedName>
        <fullName evidence="8">Dihydroorotate dehydrogenase (Fumarate)</fullName>
    </submittedName>
</protein>
<keyword evidence="5" id="KW-0665">Pyrimidine biosynthesis</keyword>
<evidence type="ECO:0000313" key="9">
    <source>
        <dbReference type="Proteomes" id="UP000199452"/>
    </source>
</evidence>
<dbReference type="GO" id="GO:0004152">
    <property type="term" value="F:dihydroorotate dehydrogenase activity"/>
    <property type="evidence" value="ECO:0007669"/>
    <property type="project" value="InterPro"/>
</dbReference>
<evidence type="ECO:0000256" key="4">
    <source>
        <dbReference type="ARBA" id="ARBA00022643"/>
    </source>
</evidence>
<keyword evidence="4" id="KW-0288">FMN</keyword>
<dbReference type="GO" id="GO:0005737">
    <property type="term" value="C:cytoplasm"/>
    <property type="evidence" value="ECO:0007669"/>
    <property type="project" value="InterPro"/>
</dbReference>
<dbReference type="SUPFAM" id="SSF51395">
    <property type="entry name" value="FMN-linked oxidoreductases"/>
    <property type="match status" value="1"/>
</dbReference>
<dbReference type="RefSeq" id="WP_092435452.1">
    <property type="nucleotide sequence ID" value="NZ_FMYP01000006.1"/>
</dbReference>
<dbReference type="OrthoDB" id="9794954at2"/>
<dbReference type="EMBL" id="FMYP01000006">
    <property type="protein sequence ID" value="SDB88413.1"/>
    <property type="molecule type" value="Genomic_DNA"/>
</dbReference>
<dbReference type="GO" id="GO:0006207">
    <property type="term" value="P:'de novo' pyrimidine nucleobase biosynthetic process"/>
    <property type="evidence" value="ECO:0007669"/>
    <property type="project" value="TreeGrafter"/>
</dbReference>
<evidence type="ECO:0000259" key="7">
    <source>
        <dbReference type="Pfam" id="PF01180"/>
    </source>
</evidence>
<dbReference type="Proteomes" id="UP000199452">
    <property type="component" value="Unassembled WGS sequence"/>
</dbReference>
<evidence type="ECO:0000256" key="5">
    <source>
        <dbReference type="ARBA" id="ARBA00022975"/>
    </source>
</evidence>
<dbReference type="Gene3D" id="3.20.20.70">
    <property type="entry name" value="Aldolase class I"/>
    <property type="match status" value="1"/>
</dbReference>
<dbReference type="PIRSF" id="PIRSF000164">
    <property type="entry name" value="DHO_oxidase"/>
    <property type="match status" value="1"/>
</dbReference>
<dbReference type="InterPro" id="IPR012135">
    <property type="entry name" value="Dihydroorotate_DH_1_2"/>
</dbReference>
<dbReference type="NCBIfam" id="NF005741">
    <property type="entry name" value="PRK07565.1"/>
    <property type="match status" value="1"/>
</dbReference>
<keyword evidence="3" id="KW-0285">Flavoprotein</keyword>
<dbReference type="AlphaFoldDB" id="A0A1G6H2N8"/>
<dbReference type="InterPro" id="IPR013785">
    <property type="entry name" value="Aldolase_TIM"/>
</dbReference>
<proteinExistence type="predicted"/>
<dbReference type="PANTHER" id="PTHR48109">
    <property type="entry name" value="DIHYDROOROTATE DEHYDROGENASE (QUINONE), MITOCHONDRIAL-RELATED"/>
    <property type="match status" value="1"/>
</dbReference>
<sequence length="337" mass="37611">MTNIKTSYLGLELKNPIIAGASNLSDSVGKVVQLQESGVGAIVFKSLFEEQIQLEELEMEQEMEAYNERHAEMINLFPSLQYAGPEIHLQKLRETRKAVSIPLIASINAVYSESWVEYAKKVEKTGVDAIEINFYHTPKDFGVSGASVISEQVEIIKRIKDVVNIPISVKMSPFYANQLEVVAEFCKAGADGVVLFNRLFQPDIDIEQEKLIQRMTLSSNDESLLPLRFTGLLFGHIPSDICASTGIFSGYDVAKMLLAGASAVQVVSSLYKHKLGHVNIMIKELEGWMEKKGYTDISHFQGKLSKINSSSPFAYQRSQYVDILLNAENLLRQRAVI</sequence>
<evidence type="ECO:0000256" key="3">
    <source>
        <dbReference type="ARBA" id="ARBA00022630"/>
    </source>
</evidence>
<dbReference type="Pfam" id="PF01180">
    <property type="entry name" value="DHO_dh"/>
    <property type="match status" value="1"/>
</dbReference>
<dbReference type="UniPathway" id="UPA00070"/>
<evidence type="ECO:0000256" key="2">
    <source>
        <dbReference type="ARBA" id="ARBA00004725"/>
    </source>
</evidence>
<name>A0A1G6H2N8_9BACT</name>
<evidence type="ECO:0000256" key="1">
    <source>
        <dbReference type="ARBA" id="ARBA00001917"/>
    </source>
</evidence>
<dbReference type="InterPro" id="IPR050074">
    <property type="entry name" value="DHO_dehydrogenase"/>
</dbReference>
<accession>A0A1G6H2N8</accession>